<dbReference type="PANTHER" id="PTHR43649">
    <property type="entry name" value="ARABINOSE-BINDING PROTEIN-RELATED"/>
    <property type="match status" value="1"/>
</dbReference>
<feature type="chain" id="PRO_5038216444" evidence="1">
    <location>
        <begin position="27"/>
        <end position="547"/>
    </location>
</feature>
<proteinExistence type="predicted"/>
<dbReference type="EMBL" id="MCGH01000003">
    <property type="protein sequence ID" value="ODM04433.1"/>
    <property type="molecule type" value="Genomic_DNA"/>
</dbReference>
<dbReference type="Proteomes" id="UP000094271">
    <property type="component" value="Unassembled WGS sequence"/>
</dbReference>
<dbReference type="EMBL" id="MEHA01000004">
    <property type="protein sequence ID" value="ODR53535.1"/>
    <property type="molecule type" value="Genomic_DNA"/>
</dbReference>
<dbReference type="RefSeq" id="WP_069154575.1">
    <property type="nucleotide sequence ID" value="NZ_MCGH01000003.1"/>
</dbReference>
<dbReference type="Gene3D" id="3.40.190.10">
    <property type="entry name" value="Periplasmic binding protein-like II"/>
    <property type="match status" value="2"/>
</dbReference>
<evidence type="ECO:0000313" key="2">
    <source>
        <dbReference type="EMBL" id="ODM04433.1"/>
    </source>
</evidence>
<dbReference type="InterPro" id="IPR050490">
    <property type="entry name" value="Bact_solute-bd_prot1"/>
</dbReference>
<evidence type="ECO:0000313" key="5">
    <source>
        <dbReference type="Proteomes" id="UP000094271"/>
    </source>
</evidence>
<protein>
    <submittedName>
        <fullName evidence="2">Lipoprotein LipO</fullName>
    </submittedName>
</protein>
<dbReference type="PANTHER" id="PTHR43649:SF12">
    <property type="entry name" value="DIACETYLCHITOBIOSE BINDING PROTEIN DASA"/>
    <property type="match status" value="1"/>
</dbReference>
<feature type="signal peptide" evidence="1">
    <location>
        <begin position="1"/>
        <end position="26"/>
    </location>
</feature>
<comment type="caution">
    <text evidence="2">The sequence shown here is derived from an EMBL/GenBank/DDBJ whole genome shotgun (WGS) entry which is preliminary data.</text>
</comment>
<keyword evidence="1" id="KW-0732">Signal</keyword>
<dbReference type="Proteomes" id="UP000094067">
    <property type="component" value="Unassembled WGS sequence"/>
</dbReference>
<reference evidence="2 4" key="1">
    <citation type="submission" date="2016-07" db="EMBL/GenBank/DDBJ databases">
        <title>Characterization of isolates of Eisenbergiella tayi derived from blood cultures, using whole genome sequencing.</title>
        <authorList>
            <person name="Burdz T."/>
            <person name="Wiebe D."/>
            <person name="Huynh C."/>
            <person name="Bernard K."/>
        </authorList>
    </citation>
    <scope>NUCLEOTIDE SEQUENCE [LARGE SCALE GENOMIC DNA]</scope>
    <source>
        <strain evidence="2 4">NML 110608</strain>
    </source>
</reference>
<gene>
    <name evidence="2" type="primary">lipO_48</name>
    <name evidence="3" type="ORF">BEI59_07540</name>
    <name evidence="2" type="ORF">BEI61_05240</name>
</gene>
<dbReference type="PATRIC" id="fig|1432052.4.peg.5826"/>
<sequence length="547" mass="61202">MRKQKWFRTLSLALAAGMLLTGCKSAAEPAQGGAETEAAEVSEDFNETGYPIVNEKINVSMMGSKAAIQGAWEGLVFFKDMEEKTNISFTFDTPASEVFEEKKNLALAGGSYPDVFFGANLTTAQQIKYGMEEGILIPLDELIIKYGPNITQMFEEHPEVKASITAPDGHIYALPNFNQGSLAKTPTWWYNAEWLEALGVTELPTTTEGFYELLKRFKTEDPNGNGEADEIPFTFIVNAGNMDYTDPNLYILPAFGVNSARIYVDNGVVKYGALEENFKEYLKYMNQLFTEGLIDQEWATQDDSTRIGKAKGNTVGIAAQAIPQNLYDVTDAEEAKAYPLAPALSSEFSGGKQRYLLYSQGITQGAFAITNKCTAPEAMIRWADYLYGEEGSFFIHYGNEGELWEMAEDGRYEHITPEGGMSVEEYRGGIVTPDCGTTTPKWVRPSTVSNWVDPFQSVRIEQVDELVLPYADVAFPSTYFMPEQQNRIDVIEADLNKYMEEMEAAFFAGTKDIDSEYDNFTATLKKMNVEELIRIYQESYDNWKAAQ</sequence>
<keyword evidence="2" id="KW-0449">Lipoprotein</keyword>
<accession>A0A1E3A6P9</accession>
<evidence type="ECO:0000313" key="3">
    <source>
        <dbReference type="EMBL" id="ODR53535.1"/>
    </source>
</evidence>
<dbReference type="OrthoDB" id="2491264at2"/>
<reference evidence="3 5" key="2">
    <citation type="submission" date="2016-08" db="EMBL/GenBank/DDBJ databases">
        <authorList>
            <person name="Seilhamer J.J."/>
        </authorList>
    </citation>
    <scope>NUCLEOTIDE SEQUENCE [LARGE SCALE GENOMIC DNA]</scope>
    <source>
        <strain evidence="3 5">NML150140-1</strain>
    </source>
</reference>
<evidence type="ECO:0000256" key="1">
    <source>
        <dbReference type="SAM" id="SignalP"/>
    </source>
</evidence>
<dbReference type="AlphaFoldDB" id="A0A1E3A6P9"/>
<organism evidence="2 4">
    <name type="scientific">Eisenbergiella tayi</name>
    <dbReference type="NCBI Taxonomy" id="1432052"/>
    <lineage>
        <taxon>Bacteria</taxon>
        <taxon>Bacillati</taxon>
        <taxon>Bacillota</taxon>
        <taxon>Clostridia</taxon>
        <taxon>Lachnospirales</taxon>
        <taxon>Lachnospiraceae</taxon>
        <taxon>Eisenbergiella</taxon>
    </lineage>
</organism>
<name>A0A1E3A6P9_9FIRM</name>
<evidence type="ECO:0000313" key="4">
    <source>
        <dbReference type="Proteomes" id="UP000094067"/>
    </source>
</evidence>
<dbReference type="SUPFAM" id="SSF53850">
    <property type="entry name" value="Periplasmic binding protein-like II"/>
    <property type="match status" value="1"/>
</dbReference>
<dbReference type="PROSITE" id="PS51257">
    <property type="entry name" value="PROKAR_LIPOPROTEIN"/>
    <property type="match status" value="1"/>
</dbReference>